<feature type="transmembrane region" description="Helical" evidence="6">
    <location>
        <begin position="440"/>
        <end position="459"/>
    </location>
</feature>
<keyword evidence="5 6" id="KW-0472">Membrane</keyword>
<dbReference type="PRINTS" id="PR01035">
    <property type="entry name" value="TCRTETA"/>
</dbReference>
<keyword evidence="4 6" id="KW-1133">Transmembrane helix</keyword>
<dbReference type="InterPro" id="IPR011701">
    <property type="entry name" value="MFS"/>
</dbReference>
<feature type="transmembrane region" description="Helical" evidence="6">
    <location>
        <begin position="321"/>
        <end position="340"/>
    </location>
</feature>
<feature type="transmembrane region" description="Helical" evidence="6">
    <location>
        <begin position="352"/>
        <end position="370"/>
    </location>
</feature>
<gene>
    <name evidence="9" type="ORF">PCAL00307_LOCUS17178</name>
    <name evidence="10" type="ORF">PECAL_2P31990</name>
</gene>
<feature type="signal peptide" evidence="7">
    <location>
        <begin position="1"/>
        <end position="17"/>
    </location>
</feature>
<feature type="transmembrane region" description="Helical" evidence="6">
    <location>
        <begin position="138"/>
        <end position="158"/>
    </location>
</feature>
<dbReference type="SUPFAM" id="SSF103473">
    <property type="entry name" value="MFS general substrate transporter"/>
    <property type="match status" value="1"/>
</dbReference>
<keyword evidence="7" id="KW-0732">Signal</keyword>
<dbReference type="GO" id="GO:0022857">
    <property type="term" value="F:transmembrane transporter activity"/>
    <property type="evidence" value="ECO:0007669"/>
    <property type="project" value="InterPro"/>
</dbReference>
<dbReference type="InterPro" id="IPR001958">
    <property type="entry name" value="Tet-R_TetA/multi-R_MdtG-like"/>
</dbReference>
<evidence type="ECO:0000313" key="10">
    <source>
        <dbReference type="EMBL" id="CAH0370049.1"/>
    </source>
</evidence>
<evidence type="ECO:0000256" key="7">
    <source>
        <dbReference type="SAM" id="SignalP"/>
    </source>
</evidence>
<dbReference type="AlphaFoldDB" id="A0A7S4EB72"/>
<evidence type="ECO:0000256" key="6">
    <source>
        <dbReference type="SAM" id="Phobius"/>
    </source>
</evidence>
<evidence type="ECO:0000256" key="2">
    <source>
        <dbReference type="ARBA" id="ARBA00022448"/>
    </source>
</evidence>
<dbReference type="Proteomes" id="UP000789595">
    <property type="component" value="Unassembled WGS sequence"/>
</dbReference>
<evidence type="ECO:0000256" key="1">
    <source>
        <dbReference type="ARBA" id="ARBA00004141"/>
    </source>
</evidence>
<evidence type="ECO:0000256" key="5">
    <source>
        <dbReference type="ARBA" id="ARBA00023136"/>
    </source>
</evidence>
<dbReference type="Gene3D" id="1.20.1250.20">
    <property type="entry name" value="MFS general substrate transporter like domains"/>
    <property type="match status" value="1"/>
</dbReference>
<feature type="domain" description="Major facilitator superfamily (MFS) profile" evidence="8">
    <location>
        <begin position="68"/>
        <end position="465"/>
    </location>
</feature>
<evidence type="ECO:0000313" key="9">
    <source>
        <dbReference type="EMBL" id="CAE0701742.1"/>
    </source>
</evidence>
<comment type="subcellular location">
    <subcellularLocation>
        <location evidence="1">Membrane</location>
        <topology evidence="1">Multi-pass membrane protein</topology>
    </subcellularLocation>
</comment>
<dbReference type="EMBL" id="CAKKNE010000002">
    <property type="protein sequence ID" value="CAH0370049.1"/>
    <property type="molecule type" value="Genomic_DNA"/>
</dbReference>
<dbReference type="PROSITE" id="PS50850">
    <property type="entry name" value="MFS"/>
    <property type="match status" value="1"/>
</dbReference>
<feature type="transmembrane region" description="Helical" evidence="6">
    <location>
        <begin position="229"/>
        <end position="250"/>
    </location>
</feature>
<evidence type="ECO:0000313" key="11">
    <source>
        <dbReference type="Proteomes" id="UP000789595"/>
    </source>
</evidence>
<evidence type="ECO:0000256" key="3">
    <source>
        <dbReference type="ARBA" id="ARBA00022692"/>
    </source>
</evidence>
<keyword evidence="2" id="KW-0813">Transport</keyword>
<reference evidence="9" key="1">
    <citation type="submission" date="2021-01" db="EMBL/GenBank/DDBJ databases">
        <authorList>
            <person name="Corre E."/>
            <person name="Pelletier E."/>
            <person name="Niang G."/>
            <person name="Scheremetjew M."/>
            <person name="Finn R."/>
            <person name="Kale V."/>
            <person name="Holt S."/>
            <person name="Cochrane G."/>
            <person name="Meng A."/>
            <person name="Brown T."/>
            <person name="Cohen L."/>
        </authorList>
    </citation>
    <scope>NUCLEOTIDE SEQUENCE</scope>
    <source>
        <strain evidence="9">CCMP1756</strain>
    </source>
</reference>
<dbReference type="PANTHER" id="PTHR23504:SF15">
    <property type="entry name" value="MAJOR FACILITATOR SUPERFAMILY (MFS) PROFILE DOMAIN-CONTAINING PROTEIN"/>
    <property type="match status" value="1"/>
</dbReference>
<sequence>MRRLLLLLCTAVATAWALPGTPSHRRPLAPRAAAAPRVKRVAPARQSPKLRAVAAGGGPAWAGGVPGSVVAVIAAAFLNLLGFTMTGPITPDLAKHFGLPVGGSARVGMLTSAYPFGMLAGLAVWPRLSDKRGMRKPILVLSLGGVGLGLAAQSAALARNAPLWTFLSLRALSGACGGASPVAKAYLADAATDDQLPRWLAWREAASTFAFIVGPLFGGLLIHGTSSLASVVGVTAAFSLLAAGIVGVFVEEVGADKPVPERKTPKLLSTDYTSCPLGSSLIGAIATICAMSALENAGAACWDAFGAVLARNRFGLDARGVGVMLTSLACVSFGVSTTLFDRVRRRIGLVRTAVLGLCLVATGLGSVGLARNSLTSFGLAAALYQLGKPLYAPTVPTLLLQCVPPDKRGLAMGIDAAVNTVARCVAPLALGALLRAKGEAVAFGGASGLVLGAVGLALLRARNVQVAN</sequence>
<evidence type="ECO:0000256" key="4">
    <source>
        <dbReference type="ARBA" id="ARBA00022989"/>
    </source>
</evidence>
<dbReference type="InterPro" id="IPR020846">
    <property type="entry name" value="MFS_dom"/>
</dbReference>
<organism evidence="9">
    <name type="scientific">Pelagomonas calceolata</name>
    <dbReference type="NCBI Taxonomy" id="35677"/>
    <lineage>
        <taxon>Eukaryota</taxon>
        <taxon>Sar</taxon>
        <taxon>Stramenopiles</taxon>
        <taxon>Ochrophyta</taxon>
        <taxon>Pelagophyceae</taxon>
        <taxon>Pelagomonadales</taxon>
        <taxon>Pelagomonadaceae</taxon>
        <taxon>Pelagomonas</taxon>
    </lineage>
</organism>
<dbReference type="OrthoDB" id="10262656at2759"/>
<accession>A0A7S4EB72</accession>
<dbReference type="Pfam" id="PF07690">
    <property type="entry name" value="MFS_1"/>
    <property type="match status" value="1"/>
</dbReference>
<name>A0A7S4EB72_9STRA</name>
<dbReference type="EMBL" id="HBIW01019995">
    <property type="protein sequence ID" value="CAE0701742.1"/>
    <property type="molecule type" value="Transcribed_RNA"/>
</dbReference>
<feature type="transmembrane region" description="Helical" evidence="6">
    <location>
        <begin position="107"/>
        <end position="126"/>
    </location>
</feature>
<dbReference type="GO" id="GO:0016020">
    <property type="term" value="C:membrane"/>
    <property type="evidence" value="ECO:0007669"/>
    <property type="project" value="UniProtKB-SubCell"/>
</dbReference>
<dbReference type="PANTHER" id="PTHR23504">
    <property type="entry name" value="MAJOR FACILITATOR SUPERFAMILY DOMAIN-CONTAINING PROTEIN 10"/>
    <property type="match status" value="1"/>
</dbReference>
<keyword evidence="3 6" id="KW-0812">Transmembrane</keyword>
<reference evidence="10" key="2">
    <citation type="submission" date="2021-11" db="EMBL/GenBank/DDBJ databases">
        <authorList>
            <consortium name="Genoscope - CEA"/>
            <person name="William W."/>
        </authorList>
    </citation>
    <scope>NUCLEOTIDE SEQUENCE</scope>
</reference>
<protein>
    <recommendedName>
        <fullName evidence="8">Major facilitator superfamily (MFS) profile domain-containing protein</fullName>
    </recommendedName>
</protein>
<dbReference type="InterPro" id="IPR036259">
    <property type="entry name" value="MFS_trans_sf"/>
</dbReference>
<feature type="chain" id="PRO_5035593991" description="Major facilitator superfamily (MFS) profile domain-containing protein" evidence="7">
    <location>
        <begin position="18"/>
        <end position="468"/>
    </location>
</feature>
<feature type="transmembrane region" description="Helical" evidence="6">
    <location>
        <begin position="205"/>
        <end position="222"/>
    </location>
</feature>
<proteinExistence type="predicted"/>
<keyword evidence="11" id="KW-1185">Reference proteome</keyword>
<evidence type="ECO:0000259" key="8">
    <source>
        <dbReference type="PROSITE" id="PS50850"/>
    </source>
</evidence>